<protein>
    <submittedName>
        <fullName evidence="3">Pilus assembly protein PilO</fullName>
    </submittedName>
</protein>
<reference evidence="3" key="1">
    <citation type="submission" date="2020-11" db="EMBL/GenBank/DDBJ databases">
        <authorList>
            <person name="Thieme N."/>
            <person name="Liebl W."/>
            <person name="Zverlov V."/>
        </authorList>
    </citation>
    <scope>NUCLEOTIDE SEQUENCE</scope>
    <source>
        <strain evidence="3">NT08</strain>
    </source>
</reference>
<dbReference type="EMBL" id="JADOEF010000001">
    <property type="protein sequence ID" value="MBF7809030.1"/>
    <property type="molecule type" value="Genomic_DNA"/>
</dbReference>
<accession>A0AAE2RP32</accession>
<evidence type="ECO:0000313" key="3">
    <source>
        <dbReference type="EMBL" id="MBF7809030.1"/>
    </source>
</evidence>
<sequence>MKISNREKVMLYILGIIVLGLAYYQFVYSYEINIIQQKVKQQNEIQQKYTTAINTINSIESKKSDVKILKAKISDESLPFYPTISEEHIILELDNLLKNSGLDGGIKFNTIISDSVETEDKKSSTLAESSLQGIVDEYNNEVDDKQKSSIENKGEPEKSNGNTSSVDSKNSSNSDKIKSSGNSNTNNSNSSSGNNSSSSKPKDQKKNTVQYLKVEVDFNGSYDGLNTLLKTIGSNEKKIVVNSIKIDQDTLSSVKGTMNLEIYAVPKIDDELEGYLKWNLNNTYGKSVPFSTGAASGNIEANKDTSDFVATVKSSTSDLPTIMLGKVNDDLKTTYVYADSNSMENVEIILTQDGDNYYYKYKTSKGTFPINYDGIGAEFVPTSQNIILDVKSENRITSNDKSEIKLKIINKTDKLVNVNVTGDDTADPRVKVEGDGSSISVNQK</sequence>
<dbReference type="OMA" id="SNIEMYI"/>
<gene>
    <name evidence="3" type="ORF">IS491_10205</name>
</gene>
<evidence type="ECO:0000256" key="1">
    <source>
        <dbReference type="SAM" id="MobiDB-lite"/>
    </source>
</evidence>
<evidence type="ECO:0000256" key="2">
    <source>
        <dbReference type="SAM" id="Phobius"/>
    </source>
</evidence>
<dbReference type="Proteomes" id="UP000631418">
    <property type="component" value="Unassembled WGS sequence"/>
</dbReference>
<dbReference type="RefSeq" id="WP_012060370.1">
    <property type="nucleotide sequence ID" value="NZ_CP073279.1"/>
</dbReference>
<dbReference type="AlphaFoldDB" id="A0AAE2RP32"/>
<comment type="caution">
    <text evidence="3">The sequence shown here is derived from an EMBL/GenBank/DDBJ whole genome shotgun (WGS) entry which is preliminary data.</text>
</comment>
<keyword evidence="2" id="KW-1133">Transmembrane helix</keyword>
<proteinExistence type="predicted"/>
<feature type="transmembrane region" description="Helical" evidence="2">
    <location>
        <begin position="9"/>
        <end position="28"/>
    </location>
</feature>
<keyword evidence="2" id="KW-0472">Membrane</keyword>
<feature type="compositionally biased region" description="Basic and acidic residues" evidence="1">
    <location>
        <begin position="142"/>
        <end position="158"/>
    </location>
</feature>
<feature type="compositionally biased region" description="Low complexity" evidence="1">
    <location>
        <begin position="162"/>
        <end position="199"/>
    </location>
</feature>
<evidence type="ECO:0000313" key="4">
    <source>
        <dbReference type="Proteomes" id="UP000631418"/>
    </source>
</evidence>
<organism evidence="3 4">
    <name type="scientific">Clostridium beijerinckii</name>
    <name type="common">Clostridium MP</name>
    <dbReference type="NCBI Taxonomy" id="1520"/>
    <lineage>
        <taxon>Bacteria</taxon>
        <taxon>Bacillati</taxon>
        <taxon>Bacillota</taxon>
        <taxon>Clostridia</taxon>
        <taxon>Eubacteriales</taxon>
        <taxon>Clostridiaceae</taxon>
        <taxon>Clostridium</taxon>
    </lineage>
</organism>
<keyword evidence="2" id="KW-0812">Transmembrane</keyword>
<feature type="region of interest" description="Disordered" evidence="1">
    <location>
        <begin position="119"/>
        <end position="206"/>
    </location>
</feature>
<name>A0AAE2RP32_CLOBE</name>